<dbReference type="InterPro" id="IPR036769">
    <property type="entry name" value="Ribosomal_uL11_C_sf"/>
</dbReference>
<reference evidence="5" key="3">
    <citation type="submission" date="2025-09" db="UniProtKB">
        <authorList>
            <consortium name="Ensembl"/>
        </authorList>
    </citation>
    <scope>IDENTIFICATION</scope>
</reference>
<sequence>MPPKLINSNKIKIVYMRCTVGPVGATSALTPKIRPLSLSLKKIGDDIAKATGDWKGLKITVKLPIVVVPCVSAFIVKALNLKHSANIILDEIVNVASIIRPCSIAKELSGNIKEILGIAQSVACTIDGNPLTSISVTSS</sequence>
<evidence type="ECO:0000259" key="4">
    <source>
        <dbReference type="Pfam" id="PF03946"/>
    </source>
</evidence>
<dbReference type="SUPFAM" id="SSF46906">
    <property type="entry name" value="Ribosomal protein L11, C-terminal domain"/>
    <property type="match status" value="1"/>
</dbReference>
<evidence type="ECO:0000256" key="3">
    <source>
        <dbReference type="ARBA" id="ARBA00023274"/>
    </source>
</evidence>
<reference evidence="5" key="2">
    <citation type="submission" date="2025-08" db="UniProtKB">
        <authorList>
            <consortium name="Ensembl"/>
        </authorList>
    </citation>
    <scope>IDENTIFICATION</scope>
</reference>
<dbReference type="InterPro" id="IPR036796">
    <property type="entry name" value="Ribosomal_uL11_N_sf"/>
</dbReference>
<dbReference type="InterPro" id="IPR000911">
    <property type="entry name" value="Ribosomal_uL11"/>
</dbReference>
<evidence type="ECO:0000256" key="1">
    <source>
        <dbReference type="ARBA" id="ARBA00010537"/>
    </source>
</evidence>
<feature type="domain" description="Large ribosomal subunit protein uL11 N-terminal" evidence="4">
    <location>
        <begin position="14"/>
        <end position="65"/>
    </location>
</feature>
<keyword evidence="6" id="KW-1185">Reference proteome</keyword>
<protein>
    <recommendedName>
        <fullName evidence="4">Large ribosomal subunit protein uL11 N-terminal domain-containing protein</fullName>
    </recommendedName>
</protein>
<dbReference type="InterPro" id="IPR020784">
    <property type="entry name" value="Ribosomal_uL11_N"/>
</dbReference>
<accession>A0A8C5HBJ8</accession>
<dbReference type="SUPFAM" id="SSF54747">
    <property type="entry name" value="Ribosomal L11/L12e N-terminal domain"/>
    <property type="match status" value="1"/>
</dbReference>
<dbReference type="SMART" id="SM00649">
    <property type="entry name" value="RL11"/>
    <property type="match status" value="1"/>
</dbReference>
<proteinExistence type="inferred from homology"/>
<dbReference type="Ensembl" id="ENSGWIT00000045938.1">
    <property type="protein sequence ID" value="ENSGWIP00000042330.1"/>
    <property type="gene ID" value="ENSGWIG00000021237.1"/>
</dbReference>
<evidence type="ECO:0000313" key="5">
    <source>
        <dbReference type="Ensembl" id="ENSGWIP00000042330.1"/>
    </source>
</evidence>
<reference evidence="5" key="1">
    <citation type="submission" date="2020-06" db="EMBL/GenBank/DDBJ databases">
        <authorList>
            <consortium name="Wellcome Sanger Institute Data Sharing"/>
        </authorList>
    </citation>
    <scope>NUCLEOTIDE SEQUENCE [LARGE SCALE GENOMIC DNA]</scope>
</reference>
<dbReference type="GO" id="GO:0070180">
    <property type="term" value="F:large ribosomal subunit rRNA binding"/>
    <property type="evidence" value="ECO:0007669"/>
    <property type="project" value="TreeGrafter"/>
</dbReference>
<organism evidence="5 6">
    <name type="scientific">Gouania willdenowi</name>
    <name type="common">Blunt-snouted clingfish</name>
    <name type="synonym">Lepadogaster willdenowi</name>
    <dbReference type="NCBI Taxonomy" id="441366"/>
    <lineage>
        <taxon>Eukaryota</taxon>
        <taxon>Metazoa</taxon>
        <taxon>Chordata</taxon>
        <taxon>Craniata</taxon>
        <taxon>Vertebrata</taxon>
        <taxon>Euteleostomi</taxon>
        <taxon>Actinopterygii</taxon>
        <taxon>Neopterygii</taxon>
        <taxon>Teleostei</taxon>
        <taxon>Neoteleostei</taxon>
        <taxon>Acanthomorphata</taxon>
        <taxon>Ovalentaria</taxon>
        <taxon>Blenniimorphae</taxon>
        <taxon>Blenniiformes</taxon>
        <taxon>Gobiesocoidei</taxon>
        <taxon>Gobiesocidae</taxon>
        <taxon>Gobiesocinae</taxon>
        <taxon>Gouania</taxon>
    </lineage>
</organism>
<evidence type="ECO:0000313" key="6">
    <source>
        <dbReference type="Proteomes" id="UP000694680"/>
    </source>
</evidence>
<keyword evidence="3" id="KW-0687">Ribonucleoprotein</keyword>
<dbReference type="GO" id="GO:0003735">
    <property type="term" value="F:structural constituent of ribosome"/>
    <property type="evidence" value="ECO:0007669"/>
    <property type="project" value="InterPro"/>
</dbReference>
<dbReference type="AlphaFoldDB" id="A0A8C5HBJ8"/>
<dbReference type="GO" id="GO:0022625">
    <property type="term" value="C:cytosolic large ribosomal subunit"/>
    <property type="evidence" value="ECO:0007669"/>
    <property type="project" value="TreeGrafter"/>
</dbReference>
<dbReference type="Proteomes" id="UP000694680">
    <property type="component" value="Chromosome 14"/>
</dbReference>
<name>A0A8C5HBJ8_GOUWI</name>
<dbReference type="PANTHER" id="PTHR11661">
    <property type="entry name" value="60S RIBOSOMAL PROTEIN L12"/>
    <property type="match status" value="1"/>
</dbReference>
<dbReference type="PANTHER" id="PTHR11661:SF2">
    <property type="entry name" value="LARGE RIBOSOMAL SUBUNIT PROTEIN UL11"/>
    <property type="match status" value="1"/>
</dbReference>
<dbReference type="Pfam" id="PF03946">
    <property type="entry name" value="Ribosomal_L11_N"/>
    <property type="match status" value="1"/>
</dbReference>
<dbReference type="GO" id="GO:0006412">
    <property type="term" value="P:translation"/>
    <property type="evidence" value="ECO:0007669"/>
    <property type="project" value="InterPro"/>
</dbReference>
<dbReference type="Gene3D" id="1.10.10.250">
    <property type="entry name" value="Ribosomal protein L11, C-terminal domain"/>
    <property type="match status" value="1"/>
</dbReference>
<comment type="similarity">
    <text evidence="1">Belongs to the universal ribosomal protein uL11 family.</text>
</comment>
<keyword evidence="2" id="KW-0689">Ribosomal protein</keyword>
<dbReference type="Gene3D" id="3.30.1550.10">
    <property type="entry name" value="Ribosomal protein L11/L12, N-terminal domain"/>
    <property type="match status" value="1"/>
</dbReference>
<evidence type="ECO:0000256" key="2">
    <source>
        <dbReference type="ARBA" id="ARBA00022980"/>
    </source>
</evidence>